<feature type="domain" description="Reverse transcriptase zinc-binding" evidence="1">
    <location>
        <begin position="160"/>
        <end position="251"/>
    </location>
</feature>
<sequence length="253" mass="29428">MSKFWWQKGKGRKGIHWCSWSDLCYLKEDGGLGFRDLAKFNIALLAKQGNLPSLTWRSVWSVRGLLEKGVYCRVGRGDQISVWDDLWILGNEADRLRDHVHNGNIQLVSDLIEDSNRAWKSTVIFCIFKADVARKILQIPLAEIVHEDFKVWRGELLSEFTVRSAYKLLHESSFDPNSINLQTESKKFYQKLWNSNIPSKVKILVWRISWNILPSLANLKLKRVLDDVRCPRCHQSEENSFHIFRSCPITVEA</sequence>
<dbReference type="InterPro" id="IPR026960">
    <property type="entry name" value="RVT-Znf"/>
</dbReference>
<dbReference type="Pfam" id="PF13966">
    <property type="entry name" value="zf-RVT"/>
    <property type="match status" value="1"/>
</dbReference>
<evidence type="ECO:0000259" key="1">
    <source>
        <dbReference type="Pfam" id="PF13966"/>
    </source>
</evidence>
<keyword evidence="3" id="KW-1185">Reference proteome</keyword>
<dbReference type="Proteomes" id="UP000828251">
    <property type="component" value="Unassembled WGS sequence"/>
</dbReference>
<organism evidence="2 3">
    <name type="scientific">Gossypium stocksii</name>
    <dbReference type="NCBI Taxonomy" id="47602"/>
    <lineage>
        <taxon>Eukaryota</taxon>
        <taxon>Viridiplantae</taxon>
        <taxon>Streptophyta</taxon>
        <taxon>Embryophyta</taxon>
        <taxon>Tracheophyta</taxon>
        <taxon>Spermatophyta</taxon>
        <taxon>Magnoliopsida</taxon>
        <taxon>eudicotyledons</taxon>
        <taxon>Gunneridae</taxon>
        <taxon>Pentapetalae</taxon>
        <taxon>rosids</taxon>
        <taxon>malvids</taxon>
        <taxon>Malvales</taxon>
        <taxon>Malvaceae</taxon>
        <taxon>Malvoideae</taxon>
        <taxon>Gossypium</taxon>
    </lineage>
</organism>
<evidence type="ECO:0000313" key="3">
    <source>
        <dbReference type="Proteomes" id="UP000828251"/>
    </source>
</evidence>
<dbReference type="AlphaFoldDB" id="A0A9D3U6V2"/>
<proteinExistence type="predicted"/>
<dbReference type="OrthoDB" id="999432at2759"/>
<comment type="caution">
    <text evidence="2">The sequence shown here is derived from an EMBL/GenBank/DDBJ whole genome shotgun (WGS) entry which is preliminary data.</text>
</comment>
<accession>A0A9D3U6V2</accession>
<reference evidence="2 3" key="1">
    <citation type="journal article" date="2021" name="Plant Biotechnol. J.">
        <title>Multi-omics assisted identification of the key and species-specific regulatory components of drought-tolerant mechanisms in Gossypium stocksii.</title>
        <authorList>
            <person name="Yu D."/>
            <person name="Ke L."/>
            <person name="Zhang D."/>
            <person name="Wu Y."/>
            <person name="Sun Y."/>
            <person name="Mei J."/>
            <person name="Sun J."/>
            <person name="Sun Y."/>
        </authorList>
    </citation>
    <scope>NUCLEOTIDE SEQUENCE [LARGE SCALE GENOMIC DNA]</scope>
    <source>
        <strain evidence="3">cv. E1</strain>
        <tissue evidence="2">Leaf</tissue>
    </source>
</reference>
<protein>
    <recommendedName>
        <fullName evidence="1">Reverse transcriptase zinc-binding domain-containing protein</fullName>
    </recommendedName>
</protein>
<dbReference type="EMBL" id="JAIQCV010000013">
    <property type="protein sequence ID" value="KAH1031001.1"/>
    <property type="molecule type" value="Genomic_DNA"/>
</dbReference>
<name>A0A9D3U6V2_9ROSI</name>
<gene>
    <name evidence="2" type="ORF">J1N35_043175</name>
</gene>
<evidence type="ECO:0000313" key="2">
    <source>
        <dbReference type="EMBL" id="KAH1031001.1"/>
    </source>
</evidence>